<evidence type="ECO:0000313" key="2">
    <source>
        <dbReference type="Proteomes" id="UP000494269"/>
    </source>
</evidence>
<sequence length="92" mass="9845">MNDQTTLKCANTVGYDKTGYDKTGCNKTGGTKTGRPTQATGSEDISAKPGRVIKVSMKGIPVVTQGIWAEMVARARQPSTVFRPYPILPDAN</sequence>
<proteinExistence type="predicted"/>
<organism evidence="1 2">
    <name type="scientific">Achromobacter kerstersii</name>
    <dbReference type="NCBI Taxonomy" id="1353890"/>
    <lineage>
        <taxon>Bacteria</taxon>
        <taxon>Pseudomonadati</taxon>
        <taxon>Pseudomonadota</taxon>
        <taxon>Betaproteobacteria</taxon>
        <taxon>Burkholderiales</taxon>
        <taxon>Alcaligenaceae</taxon>
        <taxon>Achromobacter</taxon>
    </lineage>
</organism>
<dbReference type="EMBL" id="CADIJQ010000001">
    <property type="protein sequence ID" value="CAB3672748.1"/>
    <property type="molecule type" value="Genomic_DNA"/>
</dbReference>
<accession>A0A6S6ZKF6</accession>
<keyword evidence="2" id="KW-1185">Reference proteome</keyword>
<evidence type="ECO:0000313" key="1">
    <source>
        <dbReference type="EMBL" id="CAB3672748.1"/>
    </source>
</evidence>
<gene>
    <name evidence="1" type="ORF">LMG3441_01164</name>
</gene>
<dbReference type="AlphaFoldDB" id="A0A6S6ZKF6"/>
<protein>
    <submittedName>
        <fullName evidence="1">Uncharacterized protein</fullName>
    </submittedName>
</protein>
<dbReference type="RefSeq" id="WP_175169080.1">
    <property type="nucleotide sequence ID" value="NZ_CADIJQ010000001.1"/>
</dbReference>
<name>A0A6S6ZKF6_9BURK</name>
<dbReference type="Proteomes" id="UP000494269">
    <property type="component" value="Unassembled WGS sequence"/>
</dbReference>
<reference evidence="1 2" key="1">
    <citation type="submission" date="2020-04" db="EMBL/GenBank/DDBJ databases">
        <authorList>
            <person name="De Canck E."/>
        </authorList>
    </citation>
    <scope>NUCLEOTIDE SEQUENCE [LARGE SCALE GENOMIC DNA]</scope>
    <source>
        <strain evidence="1 2">LMG 3441</strain>
    </source>
</reference>